<sequence>MRYTRKSFDFVQIKNKWKEIDTGYSYCCENKCINTNNPVGTCIKGNGFGNLISDENIKYLKGKGGCDRQFVVNSENLLKKPQNCFKHSLYYFEIKCVLFEGEVNQGVKLMSIGLKNCSTNKYIYFSATESSIYNEKSTSFNLSILFNYNDYFGCGLVYPPTNKLNEEFPYIFFTQNGKQIGKGIILKENFDSYKPCVWLNTCSIESNFGNDLKTNPFKYDISKHLVIKEFY</sequence>
<accession>A0ACB0ZAE3</accession>
<dbReference type="Proteomes" id="UP001497535">
    <property type="component" value="Unassembled WGS sequence"/>
</dbReference>
<name>A0ACB0ZAE3_MELEN</name>
<keyword evidence="2" id="KW-1185">Reference proteome</keyword>
<evidence type="ECO:0000313" key="1">
    <source>
        <dbReference type="EMBL" id="CAK5075868.1"/>
    </source>
</evidence>
<evidence type="ECO:0000313" key="2">
    <source>
        <dbReference type="Proteomes" id="UP001497535"/>
    </source>
</evidence>
<comment type="caution">
    <text evidence="1">The sequence shown here is derived from an EMBL/GenBank/DDBJ whole genome shotgun (WGS) entry which is preliminary data.</text>
</comment>
<gene>
    <name evidence="1" type="ORF">MENTE1834_LOCUS22695</name>
</gene>
<reference evidence="1" key="1">
    <citation type="submission" date="2023-11" db="EMBL/GenBank/DDBJ databases">
        <authorList>
            <person name="Poullet M."/>
        </authorList>
    </citation>
    <scope>NUCLEOTIDE SEQUENCE</scope>
    <source>
        <strain evidence="1">E1834</strain>
    </source>
</reference>
<dbReference type="EMBL" id="CAVMJV010000028">
    <property type="protein sequence ID" value="CAK5075868.1"/>
    <property type="molecule type" value="Genomic_DNA"/>
</dbReference>
<protein>
    <submittedName>
        <fullName evidence="1">Uncharacterized protein</fullName>
    </submittedName>
</protein>
<proteinExistence type="predicted"/>
<organism evidence="1 2">
    <name type="scientific">Meloidogyne enterolobii</name>
    <name type="common">Root-knot nematode worm</name>
    <name type="synonym">Meloidogyne mayaguensis</name>
    <dbReference type="NCBI Taxonomy" id="390850"/>
    <lineage>
        <taxon>Eukaryota</taxon>
        <taxon>Metazoa</taxon>
        <taxon>Ecdysozoa</taxon>
        <taxon>Nematoda</taxon>
        <taxon>Chromadorea</taxon>
        <taxon>Rhabditida</taxon>
        <taxon>Tylenchina</taxon>
        <taxon>Tylenchomorpha</taxon>
        <taxon>Tylenchoidea</taxon>
        <taxon>Meloidogynidae</taxon>
        <taxon>Meloidogyninae</taxon>
        <taxon>Meloidogyne</taxon>
    </lineage>
</organism>